<feature type="region of interest" description="Disordered" evidence="10">
    <location>
        <begin position="886"/>
        <end position="935"/>
    </location>
</feature>
<sequence length="1037" mass="115394">MDPVGFHQASVKEELDFSMQGTRTLMVMLNSCACCFWILSVLWEANSVASDSVVPNDTSDLEADYEDYNESTKHSVEMHSGNQHGGVHLISWRWDEIQTPFTITVFIVLAGLAKLGGVVTESQEALPHFTPHVFFFYLLPPIVLESAYSLHDRAFFDNLGTIILYAVLGTVINAFAIGGCLYGLSLVAEYVGLPEGLRGVDIFVFSTIVSAVDPVSVLAIFQEIAVNKNIYFLVFGESLLNDAVVVVMYSTLSTLAAMPVVPVDQYVLGVVSFFTISLGGIFTGLIFGVVSALLTKHTQKVRVVEPLAVLGMAYLSYLSAELVHFSGIIAIIVCGLLQAQYALPNISKKSYTTVKYFTKMMGSVNDAIIFLFLGMRLINDVHDWNIGFVGWTLVFCLIFRFFSVFSLTALMNRRRIRTVDCREQFVMAYGGLRGAVGFSLVASLDESIFEHKQLFVTTLLVVIMFTVSADGNVSTEKTGIQYSTVGATIKPLLKVLDIKREEKAKKSLSQEINHNVCLRSTLVITVMQTLMDHVMAGVEEIVGKHGNFYLKVNYFQGRSTVQTTSCVMYLSLQQLLEYYEERYLRPLFINSQTETDLTRLYVKLALNDHYANLYGPAALLEEKQRLDFIRRSVAADSFGEVKEGQEFDEELFPKSPPRTMPSSPAPSKAPSVASVEPVAPPRRRSTLSNLPQFLRRFSQAPDTMQETLKKFAAKQAPVADERDVLRQAFISNPYNMLHQKHNPNLVDEDLQEMDSHLRRRRNNARRMSSFAHANITPKTSRHGSLKSGAITPRDTAVSEKSTVPISLTPRYAKGLLNPDVEELIHRAERRRINAPKAAATRRASAYVLGSKLPADILGHLERGHARRSLRDHHEFVPPNLGIIDESSEEKAKRCPPKDEQISHTVSELPIKSVAEDEKPSRHHQPMRRAMSAFENPTLEIDENDLSITSRNRLLMARGMVPIAEATEKDLEMEGISKPDESECGSSSSTIDVKDAATWKPHGSQSQGRIQEGGGGKGSQPPPKNSPGPTQRFEDFVY</sequence>
<keyword evidence="7 11" id="KW-0472">Membrane</keyword>
<feature type="compositionally biased region" description="Basic and acidic residues" evidence="10">
    <location>
        <begin position="888"/>
        <end position="901"/>
    </location>
</feature>
<keyword evidence="9" id="KW-0050">Antiport</keyword>
<evidence type="ECO:0000256" key="1">
    <source>
        <dbReference type="ARBA" id="ARBA00004141"/>
    </source>
</evidence>
<evidence type="ECO:0000256" key="8">
    <source>
        <dbReference type="ARBA" id="ARBA00023201"/>
    </source>
</evidence>
<protein>
    <recommendedName>
        <fullName evidence="9">Sodium/hydrogen exchanger</fullName>
    </recommendedName>
</protein>
<evidence type="ECO:0000256" key="6">
    <source>
        <dbReference type="ARBA" id="ARBA00023065"/>
    </source>
</evidence>
<dbReference type="Pfam" id="PF00999">
    <property type="entry name" value="Na_H_Exchanger"/>
    <property type="match status" value="1"/>
</dbReference>
<evidence type="ECO:0000256" key="7">
    <source>
        <dbReference type="ARBA" id="ARBA00023136"/>
    </source>
</evidence>
<dbReference type="InterPro" id="IPR018422">
    <property type="entry name" value="Cation/H_exchanger_CPA1"/>
</dbReference>
<evidence type="ECO:0000256" key="3">
    <source>
        <dbReference type="ARBA" id="ARBA00022692"/>
    </source>
</evidence>
<feature type="transmembrane region" description="Helical" evidence="11">
    <location>
        <begin position="270"/>
        <end position="294"/>
    </location>
</feature>
<dbReference type="Gene3D" id="6.10.140.1330">
    <property type="match status" value="1"/>
</dbReference>
<dbReference type="EMBL" id="OB660076">
    <property type="protein sequence ID" value="CAD7222586.1"/>
    <property type="molecule type" value="Genomic_DNA"/>
</dbReference>
<evidence type="ECO:0000256" key="9">
    <source>
        <dbReference type="RuleBase" id="RU003722"/>
    </source>
</evidence>
<dbReference type="GO" id="GO:0098719">
    <property type="term" value="P:sodium ion import across plasma membrane"/>
    <property type="evidence" value="ECO:0007669"/>
    <property type="project" value="TreeGrafter"/>
</dbReference>
<dbReference type="NCBIfam" id="TIGR00840">
    <property type="entry name" value="b_cpa1"/>
    <property type="match status" value="1"/>
</dbReference>
<feature type="region of interest" description="Disordered" evidence="10">
    <location>
        <begin position="965"/>
        <end position="1037"/>
    </location>
</feature>
<feature type="transmembrane region" description="Helical" evidence="11">
    <location>
        <begin position="230"/>
        <end position="250"/>
    </location>
</feature>
<dbReference type="PANTHER" id="PTHR10110:SF126">
    <property type="entry name" value="NA(+)_H(+) EXCHANGER PROTEIN 7"/>
    <property type="match status" value="1"/>
</dbReference>
<organism evidence="13">
    <name type="scientific">Cyprideis torosa</name>
    <dbReference type="NCBI Taxonomy" id="163714"/>
    <lineage>
        <taxon>Eukaryota</taxon>
        <taxon>Metazoa</taxon>
        <taxon>Ecdysozoa</taxon>
        <taxon>Arthropoda</taxon>
        <taxon>Crustacea</taxon>
        <taxon>Oligostraca</taxon>
        <taxon>Ostracoda</taxon>
        <taxon>Podocopa</taxon>
        <taxon>Podocopida</taxon>
        <taxon>Cytherocopina</taxon>
        <taxon>Cytheroidea</taxon>
        <taxon>Cytherideidae</taxon>
        <taxon>Cyprideis</taxon>
    </lineage>
</organism>
<keyword evidence="3 9" id="KW-0812">Transmembrane</keyword>
<dbReference type="PANTHER" id="PTHR10110">
    <property type="entry name" value="SODIUM/HYDROGEN EXCHANGER"/>
    <property type="match status" value="1"/>
</dbReference>
<dbReference type="OrthoDB" id="196264at2759"/>
<dbReference type="InterPro" id="IPR004709">
    <property type="entry name" value="NaH_exchanger"/>
</dbReference>
<feature type="transmembrane region" description="Helical" evidence="11">
    <location>
        <begin position="25"/>
        <end position="43"/>
    </location>
</feature>
<name>A0A7R8ZJM9_9CRUS</name>
<feature type="compositionally biased region" description="Low complexity" evidence="10">
    <location>
        <begin position="661"/>
        <end position="677"/>
    </location>
</feature>
<feature type="compositionally biased region" description="Basic and acidic residues" evidence="10">
    <location>
        <begin position="965"/>
        <end position="980"/>
    </location>
</feature>
<feature type="transmembrane region" description="Helical" evidence="11">
    <location>
        <begin position="162"/>
        <end position="188"/>
    </location>
</feature>
<dbReference type="InterPro" id="IPR006153">
    <property type="entry name" value="Cation/H_exchanger_TM"/>
</dbReference>
<feature type="transmembrane region" description="Helical" evidence="11">
    <location>
        <begin position="301"/>
        <end position="319"/>
    </location>
</feature>
<evidence type="ECO:0000256" key="10">
    <source>
        <dbReference type="SAM" id="MobiDB-lite"/>
    </source>
</evidence>
<evidence type="ECO:0000256" key="4">
    <source>
        <dbReference type="ARBA" id="ARBA00022989"/>
    </source>
</evidence>
<feature type="domain" description="Cation/H+ exchanger transmembrane" evidence="12">
    <location>
        <begin position="104"/>
        <end position="468"/>
    </location>
</feature>
<feature type="transmembrane region" description="Helical" evidence="11">
    <location>
        <begin position="356"/>
        <end position="378"/>
    </location>
</feature>
<comment type="subcellular location">
    <subcellularLocation>
        <location evidence="1">Membrane</location>
        <topology evidence="1">Multi-pass membrane protein</topology>
    </subcellularLocation>
</comment>
<keyword evidence="6 9" id="KW-0406">Ion transport</keyword>
<keyword evidence="8 9" id="KW-0739">Sodium transport</keyword>
<gene>
    <name evidence="13" type="ORF">CTOB1V02_LOCUS588</name>
</gene>
<accession>A0A7R8ZJM9</accession>
<evidence type="ECO:0000259" key="12">
    <source>
        <dbReference type="Pfam" id="PF00999"/>
    </source>
</evidence>
<keyword evidence="5" id="KW-0915">Sodium</keyword>
<dbReference type="GO" id="GO:0015385">
    <property type="term" value="F:sodium:proton antiporter activity"/>
    <property type="evidence" value="ECO:0007669"/>
    <property type="project" value="InterPro"/>
</dbReference>
<feature type="transmembrane region" description="Helical" evidence="11">
    <location>
        <begin position="425"/>
        <end position="442"/>
    </location>
</feature>
<feature type="transmembrane region" description="Helical" evidence="11">
    <location>
        <begin position="132"/>
        <end position="150"/>
    </location>
</feature>
<dbReference type="GO" id="GO:0015386">
    <property type="term" value="F:potassium:proton antiporter activity"/>
    <property type="evidence" value="ECO:0007669"/>
    <property type="project" value="TreeGrafter"/>
</dbReference>
<reference evidence="13" key="1">
    <citation type="submission" date="2020-11" db="EMBL/GenBank/DDBJ databases">
        <authorList>
            <person name="Tran Van P."/>
        </authorList>
    </citation>
    <scope>NUCLEOTIDE SEQUENCE</scope>
</reference>
<dbReference type="GO" id="GO:0051453">
    <property type="term" value="P:regulation of intracellular pH"/>
    <property type="evidence" value="ECO:0007669"/>
    <property type="project" value="TreeGrafter"/>
</dbReference>
<feature type="region of interest" description="Disordered" evidence="10">
    <location>
        <begin position="642"/>
        <end position="685"/>
    </location>
</feature>
<feature type="region of interest" description="Disordered" evidence="10">
    <location>
        <begin position="777"/>
        <end position="801"/>
    </location>
</feature>
<proteinExistence type="inferred from homology"/>
<evidence type="ECO:0000256" key="11">
    <source>
        <dbReference type="SAM" id="Phobius"/>
    </source>
</evidence>
<feature type="transmembrane region" description="Helical" evidence="11">
    <location>
        <begin position="101"/>
        <end position="120"/>
    </location>
</feature>
<feature type="transmembrane region" description="Helical" evidence="11">
    <location>
        <begin position="200"/>
        <end position="221"/>
    </location>
</feature>
<evidence type="ECO:0000313" key="13">
    <source>
        <dbReference type="EMBL" id="CAD7222586.1"/>
    </source>
</evidence>
<evidence type="ECO:0000256" key="2">
    <source>
        <dbReference type="ARBA" id="ARBA00022448"/>
    </source>
</evidence>
<evidence type="ECO:0000256" key="5">
    <source>
        <dbReference type="ARBA" id="ARBA00023053"/>
    </source>
</evidence>
<feature type="transmembrane region" description="Helical" evidence="11">
    <location>
        <begin position="384"/>
        <end position="405"/>
    </location>
</feature>
<keyword evidence="4 11" id="KW-1133">Transmembrane helix</keyword>
<dbReference type="PRINTS" id="PR01084">
    <property type="entry name" value="NAHEXCHNGR"/>
</dbReference>
<comment type="similarity">
    <text evidence="9">Belongs to the monovalent cation:proton antiporter 1 (CPA1) transporter (TC 2.A.36) family.</text>
</comment>
<feature type="transmembrane region" description="Helical" evidence="11">
    <location>
        <begin position="325"/>
        <end position="344"/>
    </location>
</feature>
<keyword evidence="2 9" id="KW-0813">Transport</keyword>
<dbReference type="AlphaFoldDB" id="A0A7R8ZJM9"/>
<dbReference type="GO" id="GO:0005886">
    <property type="term" value="C:plasma membrane"/>
    <property type="evidence" value="ECO:0007669"/>
    <property type="project" value="TreeGrafter"/>
</dbReference>